<protein>
    <submittedName>
        <fullName evidence="1">Spore coat protein D</fullName>
    </submittedName>
</protein>
<keyword evidence="1" id="KW-0946">Virion</keyword>
<dbReference type="InterPro" id="IPR020108">
    <property type="entry name" value="Spore_coat_CotD"/>
</dbReference>
<dbReference type="Proteomes" id="UP000199300">
    <property type="component" value="Unassembled WGS sequence"/>
</dbReference>
<dbReference type="STRING" id="872970.SAMN04488134_10193"/>
<dbReference type="RefSeq" id="WP_091493505.1">
    <property type="nucleotide sequence ID" value="NZ_FODJ01000001.1"/>
</dbReference>
<proteinExistence type="predicted"/>
<keyword evidence="2" id="KW-1185">Reference proteome</keyword>
<dbReference type="Pfam" id="PF11122">
    <property type="entry name" value="Spore-coat_CotD"/>
    <property type="match status" value="1"/>
</dbReference>
<evidence type="ECO:0000313" key="1">
    <source>
        <dbReference type="EMBL" id="SEN44386.1"/>
    </source>
</evidence>
<sequence length="104" mass="11571">MRRHPCCPAKTIVCPTKHQQVNTCSQSQVNYVHPTHTTVTDHHTVQNTHWYPQSTSWGQTVNQTNVYGGQTWPGGYNGVQGAQSGYNNNGVQGVQSGYNHCCKR</sequence>
<name>A0A1H8GK42_9BACI</name>
<dbReference type="EMBL" id="FODJ01000001">
    <property type="protein sequence ID" value="SEN44386.1"/>
    <property type="molecule type" value="Genomic_DNA"/>
</dbReference>
<reference evidence="1 2" key="1">
    <citation type="submission" date="2016-10" db="EMBL/GenBank/DDBJ databases">
        <authorList>
            <person name="de Groot N.N."/>
        </authorList>
    </citation>
    <scope>NUCLEOTIDE SEQUENCE [LARGE SCALE GENOMIC DNA]</scope>
    <source>
        <strain evidence="1 2">CGMCC 1.10434</strain>
    </source>
</reference>
<dbReference type="AlphaFoldDB" id="A0A1H8GK42"/>
<organism evidence="1 2">
    <name type="scientific">Amphibacillus marinus</name>
    <dbReference type="NCBI Taxonomy" id="872970"/>
    <lineage>
        <taxon>Bacteria</taxon>
        <taxon>Bacillati</taxon>
        <taxon>Bacillota</taxon>
        <taxon>Bacilli</taxon>
        <taxon>Bacillales</taxon>
        <taxon>Bacillaceae</taxon>
        <taxon>Amphibacillus</taxon>
    </lineage>
</organism>
<dbReference type="OrthoDB" id="2455195at2"/>
<gene>
    <name evidence="1" type="ORF">SAMN04488134_10193</name>
</gene>
<keyword evidence="1" id="KW-0167">Capsid protein</keyword>
<accession>A0A1H8GK42</accession>
<evidence type="ECO:0000313" key="2">
    <source>
        <dbReference type="Proteomes" id="UP000199300"/>
    </source>
</evidence>